<sequence length="30" mass="3293">MDSILFITAWAIIGIFIGGVIVLVKAKFKK</sequence>
<feature type="transmembrane region" description="Helical" evidence="1">
    <location>
        <begin position="6"/>
        <end position="24"/>
    </location>
</feature>
<keyword evidence="1" id="KW-0812">Transmembrane</keyword>
<evidence type="ECO:0000313" key="3">
    <source>
        <dbReference type="Proteomes" id="UP000518605"/>
    </source>
</evidence>
<evidence type="ECO:0000256" key="1">
    <source>
        <dbReference type="SAM" id="Phobius"/>
    </source>
</evidence>
<organism evidence="2 3">
    <name type="scientific">Paenibacillus endophyticus</name>
    <dbReference type="NCBI Taxonomy" id="1294268"/>
    <lineage>
        <taxon>Bacteria</taxon>
        <taxon>Bacillati</taxon>
        <taxon>Bacillota</taxon>
        <taxon>Bacilli</taxon>
        <taxon>Bacillales</taxon>
        <taxon>Paenibacillaceae</taxon>
        <taxon>Paenibacillus</taxon>
    </lineage>
</organism>
<comment type="caution">
    <text evidence="2">The sequence shown here is derived from an EMBL/GenBank/DDBJ whole genome shotgun (WGS) entry which is preliminary data.</text>
</comment>
<reference evidence="2 3" key="1">
    <citation type="submission" date="2020-08" db="EMBL/GenBank/DDBJ databases">
        <title>Genomic Encyclopedia of Type Strains, Phase III (KMG-III): the genomes of soil and plant-associated and newly described type strains.</title>
        <authorList>
            <person name="Whitman W."/>
        </authorList>
    </citation>
    <scope>NUCLEOTIDE SEQUENCE [LARGE SCALE GENOMIC DNA]</scope>
    <source>
        <strain evidence="2 3">CECT 8234</strain>
    </source>
</reference>
<protein>
    <submittedName>
        <fullName evidence="2">Uncharacterized protein</fullName>
    </submittedName>
</protein>
<proteinExistence type="predicted"/>
<name>A0A7W5C8M4_9BACL</name>
<keyword evidence="1" id="KW-0472">Membrane</keyword>
<keyword evidence="3" id="KW-1185">Reference proteome</keyword>
<dbReference type="Proteomes" id="UP000518605">
    <property type="component" value="Unassembled WGS sequence"/>
</dbReference>
<keyword evidence="1" id="KW-1133">Transmembrane helix</keyword>
<dbReference type="AlphaFoldDB" id="A0A7W5C8M4"/>
<evidence type="ECO:0000313" key="2">
    <source>
        <dbReference type="EMBL" id="MBB3153037.1"/>
    </source>
</evidence>
<gene>
    <name evidence="2" type="ORF">FHS16_003096</name>
</gene>
<accession>A0A7W5C8M4</accession>
<dbReference type="EMBL" id="JACHXW010000008">
    <property type="protein sequence ID" value="MBB3153037.1"/>
    <property type="molecule type" value="Genomic_DNA"/>
</dbReference>